<dbReference type="Proteomes" id="UP000681722">
    <property type="component" value="Unassembled WGS sequence"/>
</dbReference>
<gene>
    <name evidence="2" type="ORF">GPM918_LOCUS24067</name>
    <name evidence="3" type="ORF">SRO942_LOCUS24066</name>
</gene>
<evidence type="ECO:0000313" key="4">
    <source>
        <dbReference type="Proteomes" id="UP000663829"/>
    </source>
</evidence>
<keyword evidence="4" id="KW-1185">Reference proteome</keyword>
<sequence length="431" mass="51242">MCENGVTICGGCIKQFCDKHYQEHRQQLALELDHIIYDHDMLRQHLFAIPSTLNQNKQDILRTIDEWQEETIEKIKQAANNAREKVHQLVYENEKIKQTFQSITNDIRVKSLSNIYAEQDLERWKQQLKQYNSQNFTKPVLFIKTINTDWTTLIKVEKDKSNRYEQSIIEIIRLKAIKPRVVIDIADGSWSALGSSPKFFIHYRHNSKTSLCLITEQGKQISISWDNEQCRDLCWSTHLNRFLILTPHRIYTLNEQTHRIQQLSLTTKDIEYRSCTCSDQTILITYYGHGKHIEEYIIEEKGDWKLLNQWPMKVNEFARHIRFSHNNKNIVGLMISDTQNNWHFELRSRTMELLQSIPLDNSPYYRFVLPCFTSEWLITHNQANILSIIDQHAKTKQTLEFHEKIRNTAFVDQYNCLLIYTCNNQLQIYDL</sequence>
<dbReference type="OrthoDB" id="10024607at2759"/>
<protein>
    <submittedName>
        <fullName evidence="2">Uncharacterized protein</fullName>
    </submittedName>
</protein>
<dbReference type="SUPFAM" id="SSF50978">
    <property type="entry name" value="WD40 repeat-like"/>
    <property type="match status" value="1"/>
</dbReference>
<keyword evidence="1" id="KW-0175">Coiled coil</keyword>
<proteinExistence type="predicted"/>
<organism evidence="2 4">
    <name type="scientific">Didymodactylos carnosus</name>
    <dbReference type="NCBI Taxonomy" id="1234261"/>
    <lineage>
        <taxon>Eukaryota</taxon>
        <taxon>Metazoa</taxon>
        <taxon>Spiralia</taxon>
        <taxon>Gnathifera</taxon>
        <taxon>Rotifera</taxon>
        <taxon>Eurotatoria</taxon>
        <taxon>Bdelloidea</taxon>
        <taxon>Philodinida</taxon>
        <taxon>Philodinidae</taxon>
        <taxon>Didymodactylos</taxon>
    </lineage>
</organism>
<dbReference type="InterPro" id="IPR036322">
    <property type="entry name" value="WD40_repeat_dom_sf"/>
</dbReference>
<reference evidence="2" key="1">
    <citation type="submission" date="2021-02" db="EMBL/GenBank/DDBJ databases">
        <authorList>
            <person name="Nowell W R."/>
        </authorList>
    </citation>
    <scope>NUCLEOTIDE SEQUENCE</scope>
</reference>
<evidence type="ECO:0000256" key="1">
    <source>
        <dbReference type="SAM" id="Coils"/>
    </source>
</evidence>
<dbReference type="EMBL" id="CAJOBC010008838">
    <property type="protein sequence ID" value="CAF3972238.1"/>
    <property type="molecule type" value="Genomic_DNA"/>
</dbReference>
<dbReference type="AlphaFoldDB" id="A0A814WXE8"/>
<evidence type="ECO:0000313" key="3">
    <source>
        <dbReference type="EMBL" id="CAF3972238.1"/>
    </source>
</evidence>
<feature type="coiled-coil region" evidence="1">
    <location>
        <begin position="72"/>
        <end position="134"/>
    </location>
</feature>
<dbReference type="Proteomes" id="UP000663829">
    <property type="component" value="Unassembled WGS sequence"/>
</dbReference>
<dbReference type="EMBL" id="CAJNOQ010008837">
    <property type="protein sequence ID" value="CAF1208088.1"/>
    <property type="molecule type" value="Genomic_DNA"/>
</dbReference>
<comment type="caution">
    <text evidence="2">The sequence shown here is derived from an EMBL/GenBank/DDBJ whole genome shotgun (WGS) entry which is preliminary data.</text>
</comment>
<name>A0A814WXE8_9BILA</name>
<evidence type="ECO:0000313" key="2">
    <source>
        <dbReference type="EMBL" id="CAF1208088.1"/>
    </source>
</evidence>
<accession>A0A814WXE8</accession>